<sequence>MSLLNTKNPHAIQSLMTETVFDIGFTEPMEPDESLPVDNAEISNSDSAIQQHEVKALNQADLDQNAVANDQKEPKSVPHLDDPVPHLKLYGDNNRNILFIVDTPGEQFFSRAAELAFLKTLAAMKLALDDVAVINLASFDQQIEFDFIQKELAPSYWVFLGANPSTIHLGEYPENIWSKKDDSQILRTYSFDEMLTDINKKKSFWNAVKLIDR</sequence>
<name>A0ABV5CGK8_9SPHI</name>
<dbReference type="RefSeq" id="WP_375557259.1">
    <property type="nucleotide sequence ID" value="NZ_JBBVGT010000002.1"/>
</dbReference>
<keyword evidence="2" id="KW-1185">Reference proteome</keyword>
<evidence type="ECO:0000313" key="2">
    <source>
        <dbReference type="Proteomes" id="UP001580928"/>
    </source>
</evidence>
<dbReference type="EMBL" id="JBBVGT010000002">
    <property type="protein sequence ID" value="MFB5945725.1"/>
    <property type="molecule type" value="Genomic_DNA"/>
</dbReference>
<organism evidence="1 2">
    <name type="scientific">Albibacterium profundi</name>
    <dbReference type="NCBI Taxonomy" id="3134906"/>
    <lineage>
        <taxon>Bacteria</taxon>
        <taxon>Pseudomonadati</taxon>
        <taxon>Bacteroidota</taxon>
        <taxon>Sphingobacteriia</taxon>
        <taxon>Sphingobacteriales</taxon>
        <taxon>Sphingobacteriaceae</taxon>
        <taxon>Albibacterium</taxon>
    </lineage>
</organism>
<comment type="caution">
    <text evidence="1">The sequence shown here is derived from an EMBL/GenBank/DDBJ whole genome shotgun (WGS) entry which is preliminary data.</text>
</comment>
<proteinExistence type="predicted"/>
<dbReference type="Proteomes" id="UP001580928">
    <property type="component" value="Unassembled WGS sequence"/>
</dbReference>
<reference evidence="1 2" key="1">
    <citation type="submission" date="2024-04" db="EMBL/GenBank/DDBJ databases">
        <title>Albibacterium profundi sp. nov., isolated from sediment of the Challenger Deep of Mariana Trench.</title>
        <authorList>
            <person name="Wang Y."/>
        </authorList>
    </citation>
    <scope>NUCLEOTIDE SEQUENCE [LARGE SCALE GENOMIC DNA]</scope>
    <source>
        <strain evidence="1 2">RHL897</strain>
    </source>
</reference>
<gene>
    <name evidence="1" type="ORF">WKR92_07755</name>
</gene>
<accession>A0ABV5CGK8</accession>
<protein>
    <submittedName>
        <fullName evidence="1">Uncharacterized protein</fullName>
    </submittedName>
</protein>
<evidence type="ECO:0000313" key="1">
    <source>
        <dbReference type="EMBL" id="MFB5945725.1"/>
    </source>
</evidence>